<comment type="caution">
    <text evidence="3">The sequence shown here is derived from an EMBL/GenBank/DDBJ whole genome shotgun (WGS) entry which is preliminary data.</text>
</comment>
<evidence type="ECO:0000313" key="4">
    <source>
        <dbReference type="Proteomes" id="UP000747399"/>
    </source>
</evidence>
<dbReference type="AlphaFoldDB" id="A0A8J4ETI8"/>
<accession>A0A8J4ETI8</accession>
<evidence type="ECO:0000313" key="3">
    <source>
        <dbReference type="EMBL" id="GIL47237.1"/>
    </source>
</evidence>
<proteinExistence type="predicted"/>
<dbReference type="EMBL" id="BNCO01000004">
    <property type="protein sequence ID" value="GIL47237.1"/>
    <property type="molecule type" value="Genomic_DNA"/>
</dbReference>
<gene>
    <name evidence="3" type="ORF">Vafri_4102</name>
</gene>
<dbReference type="Proteomes" id="UP000747399">
    <property type="component" value="Unassembled WGS sequence"/>
</dbReference>
<organism evidence="3 4">
    <name type="scientific">Volvox africanus</name>
    <dbReference type="NCBI Taxonomy" id="51714"/>
    <lineage>
        <taxon>Eukaryota</taxon>
        <taxon>Viridiplantae</taxon>
        <taxon>Chlorophyta</taxon>
        <taxon>core chlorophytes</taxon>
        <taxon>Chlorophyceae</taxon>
        <taxon>CS clade</taxon>
        <taxon>Chlamydomonadales</taxon>
        <taxon>Volvocaceae</taxon>
        <taxon>Volvox</taxon>
    </lineage>
</organism>
<sequence length="109" mass="12216">MDPLIISTLLLLLLIETTTKPPEELHSSLSSPRQSNPFHHYTSEYGIVHSVRLVTSFVEAGSTPSPPFHRNSCTLQRPSNRISSDMAHTVTHQHQLPQPLPQLPYLPTD</sequence>
<keyword evidence="2" id="KW-0732">Signal</keyword>
<reference evidence="3" key="1">
    <citation type="journal article" date="2021" name="Proc. Natl. Acad. Sci. U.S.A.">
        <title>Three genomes in the algal genus Volvox reveal the fate of a haploid sex-determining region after a transition to homothallism.</title>
        <authorList>
            <person name="Yamamoto K."/>
            <person name="Hamaji T."/>
            <person name="Kawai-Toyooka H."/>
            <person name="Matsuzaki R."/>
            <person name="Takahashi F."/>
            <person name="Nishimura Y."/>
            <person name="Kawachi M."/>
            <person name="Noguchi H."/>
            <person name="Minakuchi Y."/>
            <person name="Umen J.G."/>
            <person name="Toyoda A."/>
            <person name="Nozaki H."/>
        </authorList>
    </citation>
    <scope>NUCLEOTIDE SEQUENCE</scope>
    <source>
        <strain evidence="3">NIES-3780</strain>
    </source>
</reference>
<evidence type="ECO:0000256" key="2">
    <source>
        <dbReference type="SAM" id="SignalP"/>
    </source>
</evidence>
<keyword evidence="4" id="KW-1185">Reference proteome</keyword>
<feature type="region of interest" description="Disordered" evidence="1">
    <location>
        <begin position="88"/>
        <end position="109"/>
    </location>
</feature>
<feature type="signal peptide" evidence="2">
    <location>
        <begin position="1"/>
        <end position="19"/>
    </location>
</feature>
<feature type="compositionally biased region" description="Pro residues" evidence="1">
    <location>
        <begin position="98"/>
        <end position="109"/>
    </location>
</feature>
<protein>
    <submittedName>
        <fullName evidence="3">Uncharacterized protein</fullName>
    </submittedName>
</protein>
<feature type="chain" id="PRO_5035295832" evidence="2">
    <location>
        <begin position="20"/>
        <end position="109"/>
    </location>
</feature>
<evidence type="ECO:0000256" key="1">
    <source>
        <dbReference type="SAM" id="MobiDB-lite"/>
    </source>
</evidence>
<name>A0A8J4ETI8_9CHLO</name>